<sequence>MRLVRPRNSSESAPDLDAARLPWTLMYHSVTSATEDPYLITVDPARFRRQLRWLSARGLRGVSVGELMRSHRNGTAAGKVGLSFDDGYRDFVEEALPALAEYDFTATVYVVAGRLGGYNDWDEQGPRKPLMTAAQVREAAAEGVEIGSHGLTHRRLAGLGARELAAQVADSRHVLEDLTGRSVEGFCYPYGSLDDAAVEAVAHTGYGYGCAVSPGVHGGEFALPRCYVGDRDGPLHLTAKLVRDRWLR</sequence>
<gene>
    <name evidence="4" type="ORF">DR950_07605</name>
</gene>
<dbReference type="GO" id="GO:0005975">
    <property type="term" value="P:carbohydrate metabolic process"/>
    <property type="evidence" value="ECO:0007669"/>
    <property type="project" value="InterPro"/>
</dbReference>
<comment type="caution">
    <text evidence="4">The sequence shown here is derived from an EMBL/GenBank/DDBJ whole genome shotgun (WGS) entry which is preliminary data.</text>
</comment>
<proteinExistence type="predicted"/>
<comment type="subcellular location">
    <subcellularLocation>
        <location evidence="1">Secreted</location>
    </subcellularLocation>
</comment>
<keyword evidence="5" id="KW-1185">Reference proteome</keyword>
<reference evidence="4 5" key="1">
    <citation type="submission" date="2018-08" db="EMBL/GenBank/DDBJ databases">
        <title>Diversity &amp; Physiological Properties of Lignin-Decomposing Actinobacteria from Soil.</title>
        <authorList>
            <person name="Roh S.G."/>
            <person name="Kim S.B."/>
        </authorList>
    </citation>
    <scope>NUCLEOTIDE SEQUENCE [LARGE SCALE GENOMIC DNA]</scope>
    <source>
        <strain evidence="4 5">MMS17-GH009</strain>
    </source>
</reference>
<evidence type="ECO:0000259" key="3">
    <source>
        <dbReference type="PROSITE" id="PS51677"/>
    </source>
</evidence>
<dbReference type="PANTHER" id="PTHR34216:SF3">
    <property type="entry name" value="POLY-BETA-1,6-N-ACETYL-D-GLUCOSAMINE N-DEACETYLASE"/>
    <property type="match status" value="1"/>
</dbReference>
<evidence type="ECO:0000313" key="5">
    <source>
        <dbReference type="Proteomes" id="UP000263377"/>
    </source>
</evidence>
<evidence type="ECO:0000256" key="1">
    <source>
        <dbReference type="ARBA" id="ARBA00004613"/>
    </source>
</evidence>
<dbReference type="InterPro" id="IPR011330">
    <property type="entry name" value="Glyco_hydro/deAcase_b/a-brl"/>
</dbReference>
<dbReference type="GO" id="GO:0016810">
    <property type="term" value="F:hydrolase activity, acting on carbon-nitrogen (but not peptide) bonds"/>
    <property type="evidence" value="ECO:0007669"/>
    <property type="project" value="InterPro"/>
</dbReference>
<dbReference type="InterPro" id="IPR002509">
    <property type="entry name" value="NODB_dom"/>
</dbReference>
<dbReference type="Proteomes" id="UP000263377">
    <property type="component" value="Unassembled WGS sequence"/>
</dbReference>
<evidence type="ECO:0000313" key="4">
    <source>
        <dbReference type="EMBL" id="RGD57671.1"/>
    </source>
</evidence>
<accession>A0A372ZPL3</accession>
<dbReference type="PROSITE" id="PS51677">
    <property type="entry name" value="NODB"/>
    <property type="match status" value="1"/>
</dbReference>
<dbReference type="Pfam" id="PF01522">
    <property type="entry name" value="Polysacc_deac_1"/>
    <property type="match status" value="1"/>
</dbReference>
<protein>
    <submittedName>
        <fullName evidence="4">Polysaccharide deacetylase family protein</fullName>
    </submittedName>
</protein>
<dbReference type="GO" id="GO:0005576">
    <property type="term" value="C:extracellular region"/>
    <property type="evidence" value="ECO:0007669"/>
    <property type="project" value="UniProtKB-SubCell"/>
</dbReference>
<name>A0A372ZPL3_9ACTN</name>
<dbReference type="AlphaFoldDB" id="A0A372ZPL3"/>
<organism evidence="4 5">
    <name type="scientific">Kitasatospora xanthocidica</name>
    <dbReference type="NCBI Taxonomy" id="83382"/>
    <lineage>
        <taxon>Bacteria</taxon>
        <taxon>Bacillati</taxon>
        <taxon>Actinomycetota</taxon>
        <taxon>Actinomycetes</taxon>
        <taxon>Kitasatosporales</taxon>
        <taxon>Streptomycetaceae</taxon>
        <taxon>Kitasatospora</taxon>
    </lineage>
</organism>
<dbReference type="EMBL" id="QVIG01000001">
    <property type="protein sequence ID" value="RGD57671.1"/>
    <property type="molecule type" value="Genomic_DNA"/>
</dbReference>
<dbReference type="CDD" id="cd10918">
    <property type="entry name" value="CE4_NodB_like_5s_6s"/>
    <property type="match status" value="1"/>
</dbReference>
<dbReference type="InterPro" id="IPR051398">
    <property type="entry name" value="Polysacch_Deacetylase"/>
</dbReference>
<dbReference type="Gene3D" id="3.20.20.370">
    <property type="entry name" value="Glycoside hydrolase/deacetylase"/>
    <property type="match status" value="1"/>
</dbReference>
<keyword evidence="2" id="KW-0732">Signal</keyword>
<evidence type="ECO:0000256" key="2">
    <source>
        <dbReference type="ARBA" id="ARBA00022729"/>
    </source>
</evidence>
<dbReference type="PANTHER" id="PTHR34216">
    <property type="match status" value="1"/>
</dbReference>
<dbReference type="SUPFAM" id="SSF88713">
    <property type="entry name" value="Glycoside hydrolase/deacetylase"/>
    <property type="match status" value="1"/>
</dbReference>
<feature type="domain" description="NodB homology" evidence="3">
    <location>
        <begin position="78"/>
        <end position="248"/>
    </location>
</feature>